<sequence>MAPRSDGTRDFKVAFIGAGSALLGALVGALVSIQITGMQLEADRAQEAREKRAVVYADFLDAANSYQLEAGYTAKGLAGVSEADRRKLPSDAPVLRNYLKARVRYQNAVIQVYVYGSEDAWRAAQQVGQTLPRATGGLEVPKMDVATFTRAYQNFLRIFCAEAPATPRPTCTR</sequence>
<comment type="caution">
    <text evidence="2">The sequence shown here is derived from an EMBL/GenBank/DDBJ whole genome shotgun (WGS) entry which is preliminary data.</text>
</comment>
<dbReference type="RefSeq" id="WP_380044413.1">
    <property type="nucleotide sequence ID" value="NZ_JBHLTC010000006.1"/>
</dbReference>
<protein>
    <submittedName>
        <fullName evidence="2">Uncharacterized protein</fullName>
    </submittedName>
</protein>
<reference evidence="2 3" key="1">
    <citation type="submission" date="2024-09" db="EMBL/GenBank/DDBJ databases">
        <authorList>
            <person name="Sun Q."/>
            <person name="Mori K."/>
        </authorList>
    </citation>
    <scope>NUCLEOTIDE SEQUENCE [LARGE SCALE GENOMIC DNA]</scope>
    <source>
        <strain evidence="2 3">CGMCC 1.15906</strain>
    </source>
</reference>
<keyword evidence="1" id="KW-0472">Membrane</keyword>
<feature type="transmembrane region" description="Helical" evidence="1">
    <location>
        <begin position="13"/>
        <end position="35"/>
    </location>
</feature>
<keyword evidence="1" id="KW-1133">Transmembrane helix</keyword>
<gene>
    <name evidence="2" type="ORF">ACFFGN_06545</name>
</gene>
<proteinExistence type="predicted"/>
<name>A0ABV6QGF5_9ACTN</name>
<evidence type="ECO:0000313" key="2">
    <source>
        <dbReference type="EMBL" id="MFC0623712.1"/>
    </source>
</evidence>
<keyword evidence="3" id="KW-1185">Reference proteome</keyword>
<keyword evidence="1" id="KW-0812">Transmembrane</keyword>
<evidence type="ECO:0000256" key="1">
    <source>
        <dbReference type="SAM" id="Phobius"/>
    </source>
</evidence>
<dbReference type="Proteomes" id="UP001589890">
    <property type="component" value="Unassembled WGS sequence"/>
</dbReference>
<dbReference type="EMBL" id="JBHLTC010000006">
    <property type="protein sequence ID" value="MFC0623712.1"/>
    <property type="molecule type" value="Genomic_DNA"/>
</dbReference>
<accession>A0ABV6QGF5</accession>
<evidence type="ECO:0000313" key="3">
    <source>
        <dbReference type="Proteomes" id="UP001589890"/>
    </source>
</evidence>
<organism evidence="2 3">
    <name type="scientific">Kribbella deserti</name>
    <dbReference type="NCBI Taxonomy" id="1926257"/>
    <lineage>
        <taxon>Bacteria</taxon>
        <taxon>Bacillati</taxon>
        <taxon>Actinomycetota</taxon>
        <taxon>Actinomycetes</taxon>
        <taxon>Propionibacteriales</taxon>
        <taxon>Kribbellaceae</taxon>
        <taxon>Kribbella</taxon>
    </lineage>
</organism>